<dbReference type="EMBL" id="JACETU010000010">
    <property type="protein sequence ID" value="KAF7419423.1"/>
    <property type="molecule type" value="Genomic_DNA"/>
</dbReference>
<evidence type="ECO:0000313" key="2">
    <source>
        <dbReference type="Proteomes" id="UP000623687"/>
    </source>
</evidence>
<dbReference type="OrthoDB" id="10658298at2759"/>
<comment type="caution">
    <text evidence="1">The sequence shown here is derived from an EMBL/GenBank/DDBJ whole genome shotgun (WGS) entry which is preliminary data.</text>
</comment>
<dbReference type="AlphaFoldDB" id="A0A8H7DNT9"/>
<keyword evidence="2" id="KW-1185">Reference proteome</keyword>
<protein>
    <submittedName>
        <fullName evidence="1">Uncharacterized protein</fullName>
    </submittedName>
</protein>
<dbReference type="VEuPathDB" id="FungiDB:PC9H_002013"/>
<name>A0A8H7DNT9_PLEOS</name>
<evidence type="ECO:0000313" key="1">
    <source>
        <dbReference type="EMBL" id="KAF7419423.1"/>
    </source>
</evidence>
<dbReference type="RefSeq" id="XP_036626277.1">
    <property type="nucleotide sequence ID" value="XM_036771656.1"/>
</dbReference>
<gene>
    <name evidence="1" type="ORF">PC9H_002013</name>
</gene>
<accession>A0A8H7DNT9</accession>
<organism evidence="1 2">
    <name type="scientific">Pleurotus ostreatus</name>
    <name type="common">Oyster mushroom</name>
    <name type="synonym">White-rot fungus</name>
    <dbReference type="NCBI Taxonomy" id="5322"/>
    <lineage>
        <taxon>Eukaryota</taxon>
        <taxon>Fungi</taxon>
        <taxon>Dikarya</taxon>
        <taxon>Basidiomycota</taxon>
        <taxon>Agaricomycotina</taxon>
        <taxon>Agaricomycetes</taxon>
        <taxon>Agaricomycetidae</taxon>
        <taxon>Agaricales</taxon>
        <taxon>Pleurotineae</taxon>
        <taxon>Pleurotaceae</taxon>
        <taxon>Pleurotus</taxon>
    </lineage>
</organism>
<dbReference type="Proteomes" id="UP000623687">
    <property type="component" value="Unassembled WGS sequence"/>
</dbReference>
<reference evidence="1" key="1">
    <citation type="submission" date="2019-07" db="EMBL/GenBank/DDBJ databases">
        <authorList>
            <person name="Palmer J.M."/>
        </authorList>
    </citation>
    <scope>NUCLEOTIDE SEQUENCE</scope>
    <source>
        <strain evidence="1">PC9</strain>
    </source>
</reference>
<sequence length="106" mass="11929">MTISFTHKGSVKGFTFLGRLKDWLRSLVDKRIGPADKRQKLPARRISFSYRLVVPRPTGDNVTFTWSFPGQFPASIVGPVSIQPVSSQLPVLSTIEDESFLDEVYD</sequence>
<dbReference type="GeneID" id="59371854"/>
<proteinExistence type="predicted"/>